<dbReference type="Gene3D" id="3.40.50.300">
    <property type="entry name" value="P-loop containing nucleotide triphosphate hydrolases"/>
    <property type="match status" value="2"/>
</dbReference>
<organism evidence="7 8">
    <name type="scientific">Mycena pura</name>
    <dbReference type="NCBI Taxonomy" id="153505"/>
    <lineage>
        <taxon>Eukaryota</taxon>
        <taxon>Fungi</taxon>
        <taxon>Dikarya</taxon>
        <taxon>Basidiomycota</taxon>
        <taxon>Agaricomycotina</taxon>
        <taxon>Agaricomycetes</taxon>
        <taxon>Agaricomycetidae</taxon>
        <taxon>Agaricales</taxon>
        <taxon>Marasmiineae</taxon>
        <taxon>Mycenaceae</taxon>
        <taxon>Mycena</taxon>
    </lineage>
</organism>
<dbReference type="PRINTS" id="PR00318">
    <property type="entry name" value="GPROTEINA"/>
</dbReference>
<evidence type="ECO:0000256" key="6">
    <source>
        <dbReference type="SAM" id="MobiDB-lite"/>
    </source>
</evidence>
<feature type="region of interest" description="Disordered" evidence="6">
    <location>
        <begin position="1"/>
        <end position="35"/>
    </location>
</feature>
<feature type="binding site" evidence="5">
    <location>
        <position position="306"/>
    </location>
    <ligand>
        <name>Mg(2+)</name>
        <dbReference type="ChEBI" id="CHEBI:18420"/>
    </ligand>
</feature>
<name>A0AAD6VLA7_9AGAR</name>
<evidence type="ECO:0000313" key="8">
    <source>
        <dbReference type="Proteomes" id="UP001219525"/>
    </source>
</evidence>
<dbReference type="GO" id="GO:0003924">
    <property type="term" value="F:GTPase activity"/>
    <property type="evidence" value="ECO:0007669"/>
    <property type="project" value="InterPro"/>
</dbReference>
<keyword evidence="8" id="KW-1185">Reference proteome</keyword>
<sequence length="459" mass="51120">MSQRSRISCRLPGRARTAARKQSSSTGSSCSSLSLRADPVATEAAQRASDSIDEDIKKEAARRQAARRREVKGVHGWSFRSSVSEDIGQVILLGQAESGKSTLQKQLQLYYASHTLDAERPSWRIVVYANLIKAVRTVLEELEYEFSLARIEYPWPEHGASPGSGPTDVGAQNEINELRRALLPLISLEGSLSSELSDGIAFVGTRHASLFPPRQALFTRPGTRPLADLHRSHGAVVATNRAAQVLGTTVHVIEALWRHRSVGHLLHLRKLRLDESGTSFLNQVQRISKPDYVPSTDDVLHVRLQTVGVIEHSIKVNIASGVYIWKIYDVSGIYLEEDPLTNRVSDSLQLLTSVCANPLLKNAQMILLLNKTDILRRKLEAGIQIRDYITSYGARANNFSTAAEYFRTHFLAAYKKKDVFGRTLYIHFTSMLDVYATQVILASMEDLIMRRHIAQAGLV</sequence>
<dbReference type="InterPro" id="IPR027417">
    <property type="entry name" value="P-loop_NTPase"/>
</dbReference>
<dbReference type="SMART" id="SM00275">
    <property type="entry name" value="G_alpha"/>
    <property type="match status" value="1"/>
</dbReference>
<evidence type="ECO:0000256" key="1">
    <source>
        <dbReference type="ARBA" id="ARBA00022741"/>
    </source>
</evidence>
<dbReference type="PANTHER" id="PTHR10218">
    <property type="entry name" value="GTP-BINDING PROTEIN ALPHA SUBUNIT"/>
    <property type="match status" value="1"/>
</dbReference>
<dbReference type="GO" id="GO:0046872">
    <property type="term" value="F:metal ion binding"/>
    <property type="evidence" value="ECO:0007669"/>
    <property type="project" value="UniProtKB-KW"/>
</dbReference>
<feature type="binding site" evidence="4">
    <location>
        <begin position="370"/>
        <end position="373"/>
    </location>
    <ligand>
        <name>GTP</name>
        <dbReference type="ChEBI" id="CHEBI:37565"/>
    </ligand>
</feature>
<dbReference type="SUPFAM" id="SSF52540">
    <property type="entry name" value="P-loop containing nucleoside triphosphate hydrolases"/>
    <property type="match status" value="1"/>
</dbReference>
<dbReference type="PROSITE" id="PS51882">
    <property type="entry name" value="G_ALPHA"/>
    <property type="match status" value="1"/>
</dbReference>
<protein>
    <submittedName>
        <fullName evidence="7">Guanine nucleotide binding protein, alpha subunit</fullName>
    </submittedName>
</protein>
<evidence type="ECO:0000256" key="4">
    <source>
        <dbReference type="PIRSR" id="PIRSR601019-1"/>
    </source>
</evidence>
<proteinExistence type="predicted"/>
<dbReference type="GO" id="GO:0005525">
    <property type="term" value="F:GTP binding"/>
    <property type="evidence" value="ECO:0007669"/>
    <property type="project" value="UniProtKB-KW"/>
</dbReference>
<reference evidence="7" key="1">
    <citation type="submission" date="2023-03" db="EMBL/GenBank/DDBJ databases">
        <title>Massive genome expansion in bonnet fungi (Mycena s.s.) driven by repeated elements and novel gene families across ecological guilds.</title>
        <authorList>
            <consortium name="Lawrence Berkeley National Laboratory"/>
            <person name="Harder C.B."/>
            <person name="Miyauchi S."/>
            <person name="Viragh M."/>
            <person name="Kuo A."/>
            <person name="Thoen E."/>
            <person name="Andreopoulos B."/>
            <person name="Lu D."/>
            <person name="Skrede I."/>
            <person name="Drula E."/>
            <person name="Henrissat B."/>
            <person name="Morin E."/>
            <person name="Kohler A."/>
            <person name="Barry K."/>
            <person name="LaButti K."/>
            <person name="Morin E."/>
            <person name="Salamov A."/>
            <person name="Lipzen A."/>
            <person name="Mereny Z."/>
            <person name="Hegedus B."/>
            <person name="Baldrian P."/>
            <person name="Stursova M."/>
            <person name="Weitz H."/>
            <person name="Taylor A."/>
            <person name="Grigoriev I.V."/>
            <person name="Nagy L.G."/>
            <person name="Martin F."/>
            <person name="Kauserud H."/>
        </authorList>
    </citation>
    <scope>NUCLEOTIDE SEQUENCE</scope>
    <source>
        <strain evidence="7">9144</strain>
    </source>
</reference>
<dbReference type="PANTHER" id="PTHR10218:SF360">
    <property type="entry name" value="GUANINE NUCLEOTIDE-BINDING PROTEIN SUBUNIT ALPHA HOMOLOG"/>
    <property type="match status" value="1"/>
</dbReference>
<dbReference type="Gene3D" id="1.10.400.10">
    <property type="entry name" value="GI Alpha 1, domain 2-like"/>
    <property type="match status" value="1"/>
</dbReference>
<dbReference type="GO" id="GO:0001664">
    <property type="term" value="F:G protein-coupled receptor binding"/>
    <property type="evidence" value="ECO:0007669"/>
    <property type="project" value="TreeGrafter"/>
</dbReference>
<evidence type="ECO:0000256" key="3">
    <source>
        <dbReference type="ARBA" id="ARBA00023224"/>
    </source>
</evidence>
<gene>
    <name evidence="7" type="ORF">GGX14DRAFT_393292</name>
</gene>
<evidence type="ECO:0000313" key="7">
    <source>
        <dbReference type="EMBL" id="KAJ7213096.1"/>
    </source>
</evidence>
<dbReference type="GO" id="GO:0031683">
    <property type="term" value="F:G-protein beta/gamma-subunit complex binding"/>
    <property type="evidence" value="ECO:0007669"/>
    <property type="project" value="InterPro"/>
</dbReference>
<keyword evidence="2 4" id="KW-0342">GTP-binding</keyword>
<keyword evidence="3" id="KW-0807">Transducer</keyword>
<dbReference type="Proteomes" id="UP001219525">
    <property type="component" value="Unassembled WGS sequence"/>
</dbReference>
<dbReference type="GO" id="GO:0007188">
    <property type="term" value="P:adenylate cyclase-modulating G protein-coupled receptor signaling pathway"/>
    <property type="evidence" value="ECO:0007669"/>
    <property type="project" value="TreeGrafter"/>
</dbReference>
<dbReference type="Pfam" id="PF00503">
    <property type="entry name" value="G-alpha"/>
    <property type="match status" value="2"/>
</dbReference>
<dbReference type="GO" id="GO:0005737">
    <property type="term" value="C:cytoplasm"/>
    <property type="evidence" value="ECO:0007669"/>
    <property type="project" value="TreeGrafter"/>
</dbReference>
<keyword evidence="5" id="KW-0460">Magnesium</keyword>
<dbReference type="AlphaFoldDB" id="A0AAD6VLA7"/>
<feature type="compositionally biased region" description="Low complexity" evidence="6">
    <location>
        <begin position="23"/>
        <end position="34"/>
    </location>
</feature>
<feature type="binding site" evidence="4">
    <location>
        <begin position="300"/>
        <end position="306"/>
    </location>
    <ligand>
        <name>GTP</name>
        <dbReference type="ChEBI" id="CHEBI:37565"/>
    </ligand>
</feature>
<keyword evidence="5" id="KW-0479">Metal-binding</keyword>
<evidence type="ECO:0000256" key="2">
    <source>
        <dbReference type="ARBA" id="ARBA00023134"/>
    </source>
</evidence>
<dbReference type="FunFam" id="3.40.50.300:FF:000720">
    <property type="entry name" value="Guanine nucleotide-binding protein G(k) subunit alpha"/>
    <property type="match status" value="1"/>
</dbReference>
<evidence type="ECO:0000256" key="5">
    <source>
        <dbReference type="PIRSR" id="PIRSR601019-2"/>
    </source>
</evidence>
<keyword evidence="1 4" id="KW-0547">Nucleotide-binding</keyword>
<dbReference type="SUPFAM" id="SSF47895">
    <property type="entry name" value="Transducin (alpha subunit), insertion domain"/>
    <property type="match status" value="1"/>
</dbReference>
<dbReference type="GO" id="GO:0005834">
    <property type="term" value="C:heterotrimeric G-protein complex"/>
    <property type="evidence" value="ECO:0007669"/>
    <property type="project" value="TreeGrafter"/>
</dbReference>
<comment type="caution">
    <text evidence="7">The sequence shown here is derived from an EMBL/GenBank/DDBJ whole genome shotgun (WGS) entry which is preliminary data.</text>
</comment>
<dbReference type="InterPro" id="IPR011025">
    <property type="entry name" value="GproteinA_insert"/>
</dbReference>
<dbReference type="InterPro" id="IPR001019">
    <property type="entry name" value="Gprotein_alpha_su"/>
</dbReference>
<accession>A0AAD6VLA7</accession>
<dbReference type="EMBL" id="JARJCW010000022">
    <property type="protein sequence ID" value="KAJ7213096.1"/>
    <property type="molecule type" value="Genomic_DNA"/>
</dbReference>